<name>A0A9P5XDZ6_9AGAR</name>
<comment type="caution">
    <text evidence="1">The sequence shown here is derived from an EMBL/GenBank/DDBJ whole genome shotgun (WGS) entry which is preliminary data.</text>
</comment>
<sequence>MALEKAHSGQITYLCLPYDLERDIFELTAQTFPGTAVKLALVSSYVQRWMEMFLYKIVVLDAPFNSIQLFLRTFHSRPRAFFAEYVKHLYLTSIVGITEAHELVSACESAQTVSCWVDARPQLRGLHSILPTRNLRRLSMKLETLWGYSYKSGEDGFRPEDYPQLTHLELVNPPGYNTIMNLDWEGICRLPALTHLALGHLWAHNHMYLLPVMEEFLRQCQKLQVLVVVAHDADFVSAFRAEGTFKNPRTVLLPEFHWPTTHTDYWANLRKGGPGIWENAEKMRNKQEQDQQPCLLQPLHVASIN</sequence>
<dbReference type="EMBL" id="MU151124">
    <property type="protein sequence ID" value="KAF9449642.1"/>
    <property type="molecule type" value="Genomic_DNA"/>
</dbReference>
<organism evidence="1 2">
    <name type="scientific">Macrolepiota fuliginosa MF-IS2</name>
    <dbReference type="NCBI Taxonomy" id="1400762"/>
    <lineage>
        <taxon>Eukaryota</taxon>
        <taxon>Fungi</taxon>
        <taxon>Dikarya</taxon>
        <taxon>Basidiomycota</taxon>
        <taxon>Agaricomycotina</taxon>
        <taxon>Agaricomycetes</taxon>
        <taxon>Agaricomycetidae</taxon>
        <taxon>Agaricales</taxon>
        <taxon>Agaricineae</taxon>
        <taxon>Agaricaceae</taxon>
        <taxon>Macrolepiota</taxon>
    </lineage>
</organism>
<dbReference type="AlphaFoldDB" id="A0A9P5XDZ6"/>
<proteinExistence type="predicted"/>
<dbReference type="OrthoDB" id="2913000at2759"/>
<keyword evidence="2" id="KW-1185">Reference proteome</keyword>
<gene>
    <name evidence="1" type="ORF">P691DRAFT_774525</name>
</gene>
<evidence type="ECO:0000313" key="1">
    <source>
        <dbReference type="EMBL" id="KAF9449642.1"/>
    </source>
</evidence>
<protein>
    <submittedName>
        <fullName evidence="1">Uncharacterized protein</fullName>
    </submittedName>
</protein>
<evidence type="ECO:0000313" key="2">
    <source>
        <dbReference type="Proteomes" id="UP000807342"/>
    </source>
</evidence>
<dbReference type="Proteomes" id="UP000807342">
    <property type="component" value="Unassembled WGS sequence"/>
</dbReference>
<reference evidence="1" key="1">
    <citation type="submission" date="2020-11" db="EMBL/GenBank/DDBJ databases">
        <authorList>
            <consortium name="DOE Joint Genome Institute"/>
            <person name="Ahrendt S."/>
            <person name="Riley R."/>
            <person name="Andreopoulos W."/>
            <person name="Labutti K."/>
            <person name="Pangilinan J."/>
            <person name="Ruiz-Duenas F.J."/>
            <person name="Barrasa J.M."/>
            <person name="Sanchez-Garcia M."/>
            <person name="Camarero S."/>
            <person name="Miyauchi S."/>
            <person name="Serrano A."/>
            <person name="Linde D."/>
            <person name="Babiker R."/>
            <person name="Drula E."/>
            <person name="Ayuso-Fernandez I."/>
            <person name="Pacheco R."/>
            <person name="Padilla G."/>
            <person name="Ferreira P."/>
            <person name="Barriuso J."/>
            <person name="Kellner H."/>
            <person name="Castanera R."/>
            <person name="Alfaro M."/>
            <person name="Ramirez L."/>
            <person name="Pisabarro A.G."/>
            <person name="Kuo A."/>
            <person name="Tritt A."/>
            <person name="Lipzen A."/>
            <person name="He G."/>
            <person name="Yan M."/>
            <person name="Ng V."/>
            <person name="Cullen D."/>
            <person name="Martin F."/>
            <person name="Rosso M.-N."/>
            <person name="Henrissat B."/>
            <person name="Hibbett D."/>
            <person name="Martinez A.T."/>
            <person name="Grigoriev I.V."/>
        </authorList>
    </citation>
    <scope>NUCLEOTIDE SEQUENCE</scope>
    <source>
        <strain evidence="1">MF-IS2</strain>
    </source>
</reference>
<accession>A0A9P5XDZ6</accession>